<feature type="transmembrane region" description="Helical" evidence="10">
    <location>
        <begin position="55"/>
        <end position="77"/>
    </location>
</feature>
<evidence type="ECO:0000313" key="12">
    <source>
        <dbReference type="Proteomes" id="UP000275846"/>
    </source>
</evidence>
<dbReference type="InterPro" id="IPR009445">
    <property type="entry name" value="TMEM85/Emc4"/>
</dbReference>
<dbReference type="EMBL" id="UYSU01034390">
    <property type="protein sequence ID" value="VDL94328.1"/>
    <property type="molecule type" value="Genomic_DNA"/>
</dbReference>
<dbReference type="Pfam" id="PF06417">
    <property type="entry name" value="EMC4"/>
    <property type="match status" value="1"/>
</dbReference>
<evidence type="ECO:0000256" key="10">
    <source>
        <dbReference type="SAM" id="Phobius"/>
    </source>
</evidence>
<dbReference type="GO" id="GO:0005789">
    <property type="term" value="C:endoplasmic reticulum membrane"/>
    <property type="evidence" value="ECO:0007669"/>
    <property type="project" value="UniProtKB-SubCell"/>
</dbReference>
<evidence type="ECO:0000256" key="7">
    <source>
        <dbReference type="ARBA" id="ARBA00022989"/>
    </source>
</evidence>
<reference evidence="13" key="1">
    <citation type="submission" date="2016-06" db="UniProtKB">
        <authorList>
            <consortium name="WormBaseParasite"/>
        </authorList>
    </citation>
    <scope>IDENTIFICATION</scope>
</reference>
<evidence type="ECO:0000256" key="2">
    <source>
        <dbReference type="ARBA" id="ARBA00007715"/>
    </source>
</evidence>
<evidence type="ECO:0000256" key="8">
    <source>
        <dbReference type="ARBA" id="ARBA00023136"/>
    </source>
</evidence>
<sequence length="189" mass="21121">MGLMSGTALEPSQPVGYVERTFPNAVARDQDDTLTVKRSWDIALAPLRQIPMNLLIMWMTGNSISIFPIMMVIMMFLRPIQAILSIQATFKLIEGSQAPIQCLAYLFGNLVMLALAVYKCHNMGLLPTYASDWLSFVEPSQVTIVGSPNLVRFCGPFSSCKSAEPNFPKKTTNLNRRSSALDYRLQPIW</sequence>
<evidence type="ECO:0000256" key="1">
    <source>
        <dbReference type="ARBA" id="ARBA00004477"/>
    </source>
</evidence>
<comment type="similarity">
    <text evidence="2">Belongs to the EMC4 family.</text>
</comment>
<evidence type="ECO:0000313" key="11">
    <source>
        <dbReference type="EMBL" id="VDL94328.1"/>
    </source>
</evidence>
<name>A0A183SUP5_SCHSO</name>
<evidence type="ECO:0000256" key="3">
    <source>
        <dbReference type="ARBA" id="ARBA00011276"/>
    </source>
</evidence>
<dbReference type="OrthoDB" id="369569at2759"/>
<dbReference type="STRING" id="70667.A0A183SUP5"/>
<keyword evidence="7 10" id="KW-1133">Transmembrane helix</keyword>
<keyword evidence="12" id="KW-1185">Reference proteome</keyword>
<keyword evidence="5 10" id="KW-0812">Transmembrane</keyword>
<evidence type="ECO:0000256" key="5">
    <source>
        <dbReference type="ARBA" id="ARBA00022692"/>
    </source>
</evidence>
<keyword evidence="8 10" id="KW-0472">Membrane</keyword>
<comment type="subcellular location">
    <subcellularLocation>
        <location evidence="1">Endoplasmic reticulum membrane</location>
        <topology evidence="1">Multi-pass membrane protein</topology>
    </subcellularLocation>
</comment>
<evidence type="ECO:0000256" key="9">
    <source>
        <dbReference type="ARBA" id="ARBA00031143"/>
    </source>
</evidence>
<dbReference type="PANTHER" id="PTHR19315">
    <property type="entry name" value="ER MEMBRANE PROTEIN COMPLEX SUBUNIT 4"/>
    <property type="match status" value="1"/>
</dbReference>
<keyword evidence="6" id="KW-0256">Endoplasmic reticulum</keyword>
<dbReference type="WBParaSite" id="SSLN_0000824701-mRNA-1">
    <property type="protein sequence ID" value="SSLN_0000824701-mRNA-1"/>
    <property type="gene ID" value="SSLN_0000824701"/>
</dbReference>
<dbReference type="AlphaFoldDB" id="A0A183SUP5"/>
<protein>
    <recommendedName>
        <fullName evidence="4">ER membrane protein complex subunit 4</fullName>
    </recommendedName>
    <alternativeName>
        <fullName evidence="9">Transmembrane protein 85</fullName>
    </alternativeName>
</protein>
<proteinExistence type="inferred from homology"/>
<comment type="subunit">
    <text evidence="3">Component of the ER membrane protein complex (EMC).</text>
</comment>
<evidence type="ECO:0000256" key="4">
    <source>
        <dbReference type="ARBA" id="ARBA00020820"/>
    </source>
</evidence>
<organism evidence="13">
    <name type="scientific">Schistocephalus solidus</name>
    <name type="common">Tapeworm</name>
    <dbReference type="NCBI Taxonomy" id="70667"/>
    <lineage>
        <taxon>Eukaryota</taxon>
        <taxon>Metazoa</taxon>
        <taxon>Spiralia</taxon>
        <taxon>Lophotrochozoa</taxon>
        <taxon>Platyhelminthes</taxon>
        <taxon>Cestoda</taxon>
        <taxon>Eucestoda</taxon>
        <taxon>Diphyllobothriidea</taxon>
        <taxon>Diphyllobothriidae</taxon>
        <taxon>Schistocephalus</taxon>
    </lineage>
</organism>
<gene>
    <name evidence="11" type="ORF">SSLN_LOCUS7943</name>
</gene>
<accession>A0A183SUP5</accession>
<evidence type="ECO:0000313" key="13">
    <source>
        <dbReference type="WBParaSite" id="SSLN_0000824701-mRNA-1"/>
    </source>
</evidence>
<evidence type="ECO:0000256" key="6">
    <source>
        <dbReference type="ARBA" id="ARBA00022824"/>
    </source>
</evidence>
<reference evidence="11 12" key="2">
    <citation type="submission" date="2018-11" db="EMBL/GenBank/DDBJ databases">
        <authorList>
            <consortium name="Pathogen Informatics"/>
        </authorList>
    </citation>
    <scope>NUCLEOTIDE SEQUENCE [LARGE SCALE GENOMIC DNA]</scope>
    <source>
        <strain evidence="11 12">NST_G2</strain>
    </source>
</reference>
<feature type="transmembrane region" description="Helical" evidence="10">
    <location>
        <begin position="98"/>
        <end position="118"/>
    </location>
</feature>
<dbReference type="Proteomes" id="UP000275846">
    <property type="component" value="Unassembled WGS sequence"/>
</dbReference>